<dbReference type="EMBL" id="CAVMJV010000008">
    <property type="protein sequence ID" value="CAK5036058.1"/>
    <property type="molecule type" value="Genomic_DNA"/>
</dbReference>
<proteinExistence type="predicted"/>
<reference evidence="1" key="1">
    <citation type="submission" date="2023-11" db="EMBL/GenBank/DDBJ databases">
        <authorList>
            <person name="Poullet M."/>
        </authorList>
    </citation>
    <scope>NUCLEOTIDE SEQUENCE</scope>
    <source>
        <strain evidence="1">E1834</strain>
    </source>
</reference>
<name>A0ACB0Y7T6_MELEN</name>
<evidence type="ECO:0000313" key="2">
    <source>
        <dbReference type="Proteomes" id="UP001497535"/>
    </source>
</evidence>
<protein>
    <submittedName>
        <fullName evidence="1">Uncharacterized protein</fullName>
    </submittedName>
</protein>
<evidence type="ECO:0000313" key="1">
    <source>
        <dbReference type="EMBL" id="CAK5036058.1"/>
    </source>
</evidence>
<gene>
    <name evidence="1" type="ORF">MENTE1834_LOCUS8902</name>
</gene>
<comment type="caution">
    <text evidence="1">The sequence shown here is derived from an EMBL/GenBank/DDBJ whole genome shotgun (WGS) entry which is preliminary data.</text>
</comment>
<dbReference type="Proteomes" id="UP001497535">
    <property type="component" value="Unassembled WGS sequence"/>
</dbReference>
<accession>A0ACB0Y7T6</accession>
<sequence length="53" mass="6365">MIFHFSNLLLILSSVLRLTKLNVFLKFRSNFLSFFFFLYSSSLMYLRLLESCC</sequence>
<organism evidence="1 2">
    <name type="scientific">Meloidogyne enterolobii</name>
    <name type="common">Root-knot nematode worm</name>
    <name type="synonym">Meloidogyne mayaguensis</name>
    <dbReference type="NCBI Taxonomy" id="390850"/>
    <lineage>
        <taxon>Eukaryota</taxon>
        <taxon>Metazoa</taxon>
        <taxon>Ecdysozoa</taxon>
        <taxon>Nematoda</taxon>
        <taxon>Chromadorea</taxon>
        <taxon>Rhabditida</taxon>
        <taxon>Tylenchina</taxon>
        <taxon>Tylenchomorpha</taxon>
        <taxon>Tylenchoidea</taxon>
        <taxon>Meloidogynidae</taxon>
        <taxon>Meloidogyninae</taxon>
        <taxon>Meloidogyne</taxon>
    </lineage>
</organism>
<keyword evidence="2" id="KW-1185">Reference proteome</keyword>